<keyword evidence="2" id="KW-1185">Reference proteome</keyword>
<evidence type="ECO:0000313" key="1">
    <source>
        <dbReference type="EMBL" id="MBK1869199.1"/>
    </source>
</evidence>
<keyword evidence="1" id="KW-0808">Transferase</keyword>
<protein>
    <submittedName>
        <fullName evidence="1">Aspartate aminotransferase family protein</fullName>
    </submittedName>
</protein>
<evidence type="ECO:0000313" key="2">
    <source>
        <dbReference type="Proteomes" id="UP000616151"/>
    </source>
</evidence>
<dbReference type="EMBL" id="JAENHL010000007">
    <property type="protein sequence ID" value="MBK1869199.1"/>
    <property type="molecule type" value="Genomic_DNA"/>
</dbReference>
<reference evidence="1" key="1">
    <citation type="submission" date="2021-01" db="EMBL/GenBank/DDBJ databases">
        <authorList>
            <person name="Sun Q."/>
        </authorList>
    </citation>
    <scope>NUCLEOTIDE SEQUENCE</scope>
    <source>
        <strain evidence="1">YIM B02566</strain>
    </source>
</reference>
<accession>A0ACC5R994</accession>
<name>A0ACC5R994_9HYPH</name>
<keyword evidence="1" id="KW-0032">Aminotransferase</keyword>
<proteinExistence type="predicted"/>
<organism evidence="1 2">
    <name type="scientific">Taklimakanibacter albus</name>
    <dbReference type="NCBI Taxonomy" id="2800327"/>
    <lineage>
        <taxon>Bacteria</taxon>
        <taxon>Pseudomonadati</taxon>
        <taxon>Pseudomonadota</taxon>
        <taxon>Alphaproteobacteria</taxon>
        <taxon>Hyphomicrobiales</taxon>
        <taxon>Aestuariivirgaceae</taxon>
        <taxon>Taklimakanibacter</taxon>
    </lineage>
</organism>
<sequence>MSSPSPDMPGLPTDEHIFFRSAGSVNPVIDRADGIYCYDITGKRYIDGMGGVGVVSIGHNVPEIREAAVRQMEKVSFAHPFHWKNQPHMELTERIARFAPPGMTKIFMCSGGSEATETALKLVRQYHVERGKPSKYKVVSRWSSFHGNTLGSLSMTGMRSRRELFAPLLKDMPHIAACNCYHCPFGRSYPECGLPCATDLEAMILREGPENIAAFIAEPIVGAAGGALTAPPEYFKIIREICDRHEILMIVDEVITGFGRTGKNFGISHWGVVPDIICTGKGLSSGYSPLGAVIVKEKVFEPFRMGRGFSHGYTFGGNPLSCAVGSAVLKYIEDHRLVERVAQLGQYFFEKAQELYELDMVGDIRGKGFFMGIEFVADKKTRRPFPAGLNVAGRIGDACFTNGLIVGAGKGGIDGVNGDHVNLAPPFISGEEDLDEIIALMRKSILDVRQALTV</sequence>
<gene>
    <name evidence="1" type="ORF">JHL16_22760</name>
</gene>
<dbReference type="Proteomes" id="UP000616151">
    <property type="component" value="Unassembled WGS sequence"/>
</dbReference>
<comment type="caution">
    <text evidence="1">The sequence shown here is derived from an EMBL/GenBank/DDBJ whole genome shotgun (WGS) entry which is preliminary data.</text>
</comment>